<keyword evidence="9" id="KW-1185">Reference proteome</keyword>
<reference evidence="8 9" key="1">
    <citation type="journal article" date="2020" name="Nat. Food">
        <title>A phased Vanilla planifolia genome enables genetic improvement of flavour and production.</title>
        <authorList>
            <person name="Hasing T."/>
            <person name="Tang H."/>
            <person name="Brym M."/>
            <person name="Khazi F."/>
            <person name="Huang T."/>
            <person name="Chambers A.H."/>
        </authorList>
    </citation>
    <scope>NUCLEOTIDE SEQUENCE [LARGE SCALE GENOMIC DNA]</scope>
    <source>
        <tissue evidence="8">Leaf</tissue>
    </source>
</reference>
<evidence type="ECO:0000256" key="7">
    <source>
        <dbReference type="SAM" id="Phobius"/>
    </source>
</evidence>
<comment type="function">
    <text evidence="5">Probable anion transporter.</text>
</comment>
<dbReference type="InterPro" id="IPR036259">
    <property type="entry name" value="MFS_trans_sf"/>
</dbReference>
<evidence type="ECO:0000256" key="1">
    <source>
        <dbReference type="ARBA" id="ARBA00004141"/>
    </source>
</evidence>
<organism evidence="8 9">
    <name type="scientific">Vanilla planifolia</name>
    <name type="common">Vanilla</name>
    <dbReference type="NCBI Taxonomy" id="51239"/>
    <lineage>
        <taxon>Eukaryota</taxon>
        <taxon>Viridiplantae</taxon>
        <taxon>Streptophyta</taxon>
        <taxon>Embryophyta</taxon>
        <taxon>Tracheophyta</taxon>
        <taxon>Spermatophyta</taxon>
        <taxon>Magnoliopsida</taxon>
        <taxon>Liliopsida</taxon>
        <taxon>Asparagales</taxon>
        <taxon>Orchidaceae</taxon>
        <taxon>Vanilloideae</taxon>
        <taxon>Vanilleae</taxon>
        <taxon>Vanilla</taxon>
    </lineage>
</organism>
<comment type="caution">
    <text evidence="8">The sequence shown here is derived from an EMBL/GenBank/DDBJ whole genome shotgun (WGS) entry which is preliminary data.</text>
</comment>
<dbReference type="Proteomes" id="UP000636800">
    <property type="component" value="Chromosome 11"/>
</dbReference>
<dbReference type="OrthoDB" id="1908108at2759"/>
<dbReference type="InterPro" id="IPR011701">
    <property type="entry name" value="MFS"/>
</dbReference>
<evidence type="ECO:0000313" key="9">
    <source>
        <dbReference type="Proteomes" id="UP000636800"/>
    </source>
</evidence>
<dbReference type="PANTHER" id="PTHR11662">
    <property type="entry name" value="SOLUTE CARRIER FAMILY 17"/>
    <property type="match status" value="1"/>
</dbReference>
<proteinExistence type="inferred from homology"/>
<evidence type="ECO:0000256" key="4">
    <source>
        <dbReference type="ARBA" id="ARBA00023136"/>
    </source>
</evidence>
<name>A0A835Q297_VANPL</name>
<gene>
    <name evidence="8" type="ORF">HPP92_021996</name>
</gene>
<protein>
    <recommendedName>
        <fullName evidence="10">Inorganic phosphate cotransporter</fullName>
    </recommendedName>
</protein>
<dbReference type="InterPro" id="IPR050382">
    <property type="entry name" value="MFS_Na/Anion_cotransporter"/>
</dbReference>
<evidence type="ECO:0000256" key="5">
    <source>
        <dbReference type="ARBA" id="ARBA00024302"/>
    </source>
</evidence>
<sequence length="236" mass="26228">MKDIEVRALSDYITIEDILVGVFGGQNVGQNKKTNNTKCENEIKTSIKPVVGVEDAGGVNTNNTMYPLELEILPIQQGAIDHVGCHNANPKIPNYIMQPWKIGKDLFHFKNAQGCFICFGGLNVGSILGLLFAPPIIQTFGWESLFYIFGVLGIIWCLLFEFVKEAQSSHDGNYLDLMLNSMDSGGQLLDSSPQKKSWNSLFSELSNSLKSLYNAVKTWFKLDGSCMEVEDEEMEA</sequence>
<keyword evidence="2 7" id="KW-0812">Transmembrane</keyword>
<accession>A0A835Q297</accession>
<dbReference type="GO" id="GO:0022857">
    <property type="term" value="F:transmembrane transporter activity"/>
    <property type="evidence" value="ECO:0007669"/>
    <property type="project" value="InterPro"/>
</dbReference>
<evidence type="ECO:0000256" key="2">
    <source>
        <dbReference type="ARBA" id="ARBA00022692"/>
    </source>
</evidence>
<dbReference type="PANTHER" id="PTHR11662:SF243">
    <property type="entry name" value="ANION TRANSPORTER 6, CHLOROPLASTIC-RELATED"/>
    <property type="match status" value="1"/>
</dbReference>
<dbReference type="EMBL" id="JADCNL010000011">
    <property type="protein sequence ID" value="KAG0461699.1"/>
    <property type="molecule type" value="Genomic_DNA"/>
</dbReference>
<evidence type="ECO:0008006" key="10">
    <source>
        <dbReference type="Google" id="ProtNLM"/>
    </source>
</evidence>
<feature type="transmembrane region" description="Helical" evidence="7">
    <location>
        <begin position="145"/>
        <end position="163"/>
    </location>
</feature>
<comment type="similarity">
    <text evidence="6">Belongs to the major facilitator superfamily. Sodium/anion cotransporter (TC 2.A.1.14) family.</text>
</comment>
<dbReference type="Pfam" id="PF07690">
    <property type="entry name" value="MFS_1"/>
    <property type="match status" value="1"/>
</dbReference>
<evidence type="ECO:0000256" key="3">
    <source>
        <dbReference type="ARBA" id="ARBA00022989"/>
    </source>
</evidence>
<keyword evidence="4 7" id="KW-0472">Membrane</keyword>
<dbReference type="Gene3D" id="1.20.1250.20">
    <property type="entry name" value="MFS general substrate transporter like domains"/>
    <property type="match status" value="1"/>
</dbReference>
<dbReference type="AlphaFoldDB" id="A0A835Q297"/>
<evidence type="ECO:0000256" key="6">
    <source>
        <dbReference type="ARBA" id="ARBA00024362"/>
    </source>
</evidence>
<dbReference type="SUPFAM" id="SSF103473">
    <property type="entry name" value="MFS general substrate transporter"/>
    <property type="match status" value="1"/>
</dbReference>
<feature type="transmembrane region" description="Helical" evidence="7">
    <location>
        <begin position="114"/>
        <end position="133"/>
    </location>
</feature>
<dbReference type="GO" id="GO:0016020">
    <property type="term" value="C:membrane"/>
    <property type="evidence" value="ECO:0007669"/>
    <property type="project" value="UniProtKB-SubCell"/>
</dbReference>
<evidence type="ECO:0000313" key="8">
    <source>
        <dbReference type="EMBL" id="KAG0461699.1"/>
    </source>
</evidence>
<keyword evidence="3 7" id="KW-1133">Transmembrane helix</keyword>
<comment type="subcellular location">
    <subcellularLocation>
        <location evidence="1">Membrane</location>
        <topology evidence="1">Multi-pass membrane protein</topology>
    </subcellularLocation>
</comment>